<dbReference type="Gene3D" id="3.60.40.10">
    <property type="entry name" value="PPM-type phosphatase domain"/>
    <property type="match status" value="1"/>
</dbReference>
<reference evidence="5" key="1">
    <citation type="journal article" date="2019" name="Int. J. Syst. Evol. Microbiol.">
        <title>The Global Catalogue of Microorganisms (GCM) 10K type strain sequencing project: providing services to taxonomists for standard genome sequencing and annotation.</title>
        <authorList>
            <consortium name="The Broad Institute Genomics Platform"/>
            <consortium name="The Broad Institute Genome Sequencing Center for Infectious Disease"/>
            <person name="Wu L."/>
            <person name="Ma J."/>
        </authorList>
    </citation>
    <scope>NUCLEOTIDE SEQUENCE [LARGE SCALE GENOMIC DNA]</scope>
    <source>
        <strain evidence="5">SYNS20</strain>
    </source>
</reference>
<feature type="compositionally biased region" description="Pro residues" evidence="2">
    <location>
        <begin position="120"/>
        <end position="129"/>
    </location>
</feature>
<feature type="region of interest" description="Disordered" evidence="2">
    <location>
        <begin position="118"/>
        <end position="144"/>
    </location>
</feature>
<proteinExistence type="predicted"/>
<dbReference type="PANTHER" id="PTHR43156">
    <property type="entry name" value="STAGE II SPORULATION PROTEIN E-RELATED"/>
    <property type="match status" value="1"/>
</dbReference>
<evidence type="ECO:0000259" key="3">
    <source>
        <dbReference type="Pfam" id="PF07228"/>
    </source>
</evidence>
<keyword evidence="5" id="KW-1185">Reference proteome</keyword>
<dbReference type="Proteomes" id="UP001596523">
    <property type="component" value="Unassembled WGS sequence"/>
</dbReference>
<evidence type="ECO:0000256" key="2">
    <source>
        <dbReference type="SAM" id="MobiDB-lite"/>
    </source>
</evidence>
<dbReference type="Pfam" id="PF07228">
    <property type="entry name" value="SpoIIE"/>
    <property type="match status" value="1"/>
</dbReference>
<dbReference type="InterPro" id="IPR036457">
    <property type="entry name" value="PPM-type-like_dom_sf"/>
</dbReference>
<sequence>MVRPADRRARQLPCRHGVRPYPAGRRRRPPRWSSAPLGLSPRPRLQRVRLASGQRLLLYTDGLSEARDDRGEMFPFDQHIRAALTPHSLDEALEGLLNLLHQHTLATQGDDLTLILAQPAPTPPAPPHRPTVDDEHRRSRRPSA</sequence>
<dbReference type="RefSeq" id="WP_381829544.1">
    <property type="nucleotide sequence ID" value="NZ_JBHTCF010000003.1"/>
</dbReference>
<dbReference type="SUPFAM" id="SSF81606">
    <property type="entry name" value="PP2C-like"/>
    <property type="match status" value="1"/>
</dbReference>
<dbReference type="EMBL" id="JBHTCF010000003">
    <property type="protein sequence ID" value="MFC7304573.1"/>
    <property type="molecule type" value="Genomic_DNA"/>
</dbReference>
<accession>A0ABW2JEV2</accession>
<protein>
    <submittedName>
        <fullName evidence="4">SpoIIE family protein phosphatase</fullName>
    </submittedName>
</protein>
<dbReference type="PANTHER" id="PTHR43156:SF2">
    <property type="entry name" value="STAGE II SPORULATION PROTEIN E"/>
    <property type="match status" value="1"/>
</dbReference>
<feature type="domain" description="PPM-type phosphatase" evidence="3">
    <location>
        <begin position="25"/>
        <end position="118"/>
    </location>
</feature>
<gene>
    <name evidence="4" type="ORF">ACFQVC_10145</name>
</gene>
<dbReference type="InterPro" id="IPR001932">
    <property type="entry name" value="PPM-type_phosphatase-like_dom"/>
</dbReference>
<comment type="caution">
    <text evidence="4">The sequence shown here is derived from an EMBL/GenBank/DDBJ whole genome shotgun (WGS) entry which is preliminary data.</text>
</comment>
<keyword evidence="1" id="KW-0378">Hydrolase</keyword>
<evidence type="ECO:0000313" key="5">
    <source>
        <dbReference type="Proteomes" id="UP001596523"/>
    </source>
</evidence>
<dbReference type="InterPro" id="IPR052016">
    <property type="entry name" value="Bact_Sigma-Reg"/>
</dbReference>
<evidence type="ECO:0000256" key="1">
    <source>
        <dbReference type="ARBA" id="ARBA00022801"/>
    </source>
</evidence>
<name>A0ABW2JEV2_9ACTN</name>
<evidence type="ECO:0000313" key="4">
    <source>
        <dbReference type="EMBL" id="MFC7304573.1"/>
    </source>
</evidence>
<organism evidence="4 5">
    <name type="scientific">Streptomyces monticola</name>
    <dbReference type="NCBI Taxonomy" id="2666263"/>
    <lineage>
        <taxon>Bacteria</taxon>
        <taxon>Bacillati</taxon>
        <taxon>Actinomycetota</taxon>
        <taxon>Actinomycetes</taxon>
        <taxon>Kitasatosporales</taxon>
        <taxon>Streptomycetaceae</taxon>
        <taxon>Streptomyces</taxon>
    </lineage>
</organism>
<feature type="region of interest" description="Disordered" evidence="2">
    <location>
        <begin position="1"/>
        <end position="41"/>
    </location>
</feature>